<evidence type="ECO:0000259" key="1">
    <source>
        <dbReference type="PROSITE" id="PS51186"/>
    </source>
</evidence>
<keyword evidence="2" id="KW-0808">Transferase</keyword>
<dbReference type="RefSeq" id="WP_239741280.1">
    <property type="nucleotide sequence ID" value="NZ_JACSYB010000001.1"/>
</dbReference>
<accession>A0A9X1UPK5</accession>
<dbReference type="Proteomes" id="UP001139238">
    <property type="component" value="Unassembled WGS sequence"/>
</dbReference>
<dbReference type="Pfam" id="PF13673">
    <property type="entry name" value="Acetyltransf_10"/>
    <property type="match status" value="1"/>
</dbReference>
<dbReference type="EC" id="2.3.1.-" evidence="2"/>
<dbReference type="PROSITE" id="PS51186">
    <property type="entry name" value="GNAT"/>
    <property type="match status" value="1"/>
</dbReference>
<dbReference type="Gene3D" id="3.40.630.30">
    <property type="match status" value="1"/>
</dbReference>
<dbReference type="AlphaFoldDB" id="A0A9X1UPK5"/>
<feature type="domain" description="N-acetyltransferase" evidence="1">
    <location>
        <begin position="2"/>
        <end position="157"/>
    </location>
</feature>
<organism evidence="2 3">
    <name type="scientific">Moraxella tetraodonis</name>
    <dbReference type="NCBI Taxonomy" id="2767221"/>
    <lineage>
        <taxon>Bacteria</taxon>
        <taxon>Pseudomonadati</taxon>
        <taxon>Pseudomonadota</taxon>
        <taxon>Gammaproteobacteria</taxon>
        <taxon>Moraxellales</taxon>
        <taxon>Moraxellaceae</taxon>
        <taxon>Moraxella</taxon>
    </lineage>
</organism>
<dbReference type="PANTHER" id="PTHR43451">
    <property type="entry name" value="ACETYLTRANSFERASE (GNAT) FAMILY PROTEIN"/>
    <property type="match status" value="1"/>
</dbReference>
<gene>
    <name evidence="2" type="ORF">H9W84_00830</name>
</gene>
<dbReference type="SUPFAM" id="SSF55729">
    <property type="entry name" value="Acyl-CoA N-acyltransferases (Nat)"/>
    <property type="match status" value="1"/>
</dbReference>
<dbReference type="PANTHER" id="PTHR43451:SF1">
    <property type="entry name" value="ACETYLTRANSFERASE"/>
    <property type="match status" value="1"/>
</dbReference>
<dbReference type="GO" id="GO:0016747">
    <property type="term" value="F:acyltransferase activity, transferring groups other than amino-acyl groups"/>
    <property type="evidence" value="ECO:0007669"/>
    <property type="project" value="InterPro"/>
</dbReference>
<keyword evidence="2" id="KW-0012">Acyltransferase</keyword>
<proteinExistence type="predicted"/>
<comment type="caution">
    <text evidence="2">The sequence shown here is derived from an EMBL/GenBank/DDBJ whole genome shotgun (WGS) entry which is preliminary data.</text>
</comment>
<protein>
    <submittedName>
        <fullName evidence="2">GNAT family N-acetyltransferase</fullName>
        <ecNumber evidence="2">2.3.1.-</ecNumber>
    </submittedName>
</protein>
<keyword evidence="3" id="KW-1185">Reference proteome</keyword>
<reference evidence="2" key="1">
    <citation type="submission" date="2021-08" db="EMBL/GenBank/DDBJ databases">
        <title>Complete genome sequence of Moraxella sp strain PS-22.</title>
        <authorList>
            <person name="Das S.K."/>
        </authorList>
    </citation>
    <scope>NUCLEOTIDE SEQUENCE</scope>
    <source>
        <strain evidence="2">PS-22</strain>
    </source>
</reference>
<dbReference type="InterPro" id="IPR016181">
    <property type="entry name" value="Acyl_CoA_acyltransferase"/>
</dbReference>
<dbReference type="CDD" id="cd04301">
    <property type="entry name" value="NAT_SF"/>
    <property type="match status" value="1"/>
</dbReference>
<evidence type="ECO:0000313" key="3">
    <source>
        <dbReference type="Proteomes" id="UP001139238"/>
    </source>
</evidence>
<evidence type="ECO:0000313" key="2">
    <source>
        <dbReference type="EMBL" id="MCG8146683.1"/>
    </source>
</evidence>
<name>A0A9X1UPK5_9GAMM</name>
<sequence>MIIIRDYHPQDSKALAKIFENAILAIDNRIYSTSQKQSWIGNHSDEFWQHRFEKTLPFMAVIGDRVVGFIEFGFDDGIGEIDCFYIEPKFQQQGVGQALFEKVLSVAKGNNVYQINVSASHIAKPFFEKQGFKTVQKNSVERSGVILENWLMVLQFLD</sequence>
<dbReference type="InterPro" id="IPR000182">
    <property type="entry name" value="GNAT_dom"/>
</dbReference>
<dbReference type="InterPro" id="IPR052564">
    <property type="entry name" value="N-acetyltrans/Recomb-assoc"/>
</dbReference>
<dbReference type="EMBL" id="JACSYB010000001">
    <property type="protein sequence ID" value="MCG8146683.1"/>
    <property type="molecule type" value="Genomic_DNA"/>
</dbReference>